<dbReference type="InterPro" id="IPR040079">
    <property type="entry name" value="Glutathione_S-Trfase"/>
</dbReference>
<dbReference type="InterPro" id="IPR004046">
    <property type="entry name" value="GST_C"/>
</dbReference>
<evidence type="ECO:0000259" key="2">
    <source>
        <dbReference type="PROSITE" id="PS50405"/>
    </source>
</evidence>
<dbReference type="SFLD" id="SFLDG00358">
    <property type="entry name" value="Main_(cytGST)"/>
    <property type="match status" value="1"/>
</dbReference>
<dbReference type="InterPro" id="IPR034345">
    <property type="entry name" value="Gtt2-like_N"/>
</dbReference>
<protein>
    <submittedName>
        <fullName evidence="3">Glutathione S-transferase family protein</fullName>
    </submittedName>
</protein>
<dbReference type="EMBL" id="JAGSPA010000003">
    <property type="protein sequence ID" value="MBV7257085.1"/>
    <property type="molecule type" value="Genomic_DNA"/>
</dbReference>
<reference evidence="3 4" key="1">
    <citation type="submission" date="2021-04" db="EMBL/GenBank/DDBJ databases">
        <authorList>
            <person name="Pira H."/>
            <person name="Risdian C."/>
            <person name="Wink J."/>
        </authorList>
    </citation>
    <scope>NUCLEOTIDE SEQUENCE [LARGE SCALE GENOMIC DNA]</scope>
    <source>
        <strain evidence="3 4">WHA3</strain>
    </source>
</reference>
<gene>
    <name evidence="3" type="ORF">KCG44_09855</name>
</gene>
<feature type="domain" description="GST C-terminal" evidence="2">
    <location>
        <begin position="86"/>
        <end position="210"/>
    </location>
</feature>
<dbReference type="Proteomes" id="UP000722336">
    <property type="component" value="Unassembled WGS sequence"/>
</dbReference>
<evidence type="ECO:0000313" key="4">
    <source>
        <dbReference type="Proteomes" id="UP000722336"/>
    </source>
</evidence>
<dbReference type="PROSITE" id="PS50405">
    <property type="entry name" value="GST_CTER"/>
    <property type="match status" value="1"/>
</dbReference>
<sequence>MRLYNMKAATNPRRVRIFLAEKGVEIPMVDIDIMSGENRSDAYLAINPRGTLPALELDDGTVIDESVAICRYIEALHPEPPLFGTGALGQAQVEQWQRRVELDGFFNVAGIFRNIAPQFATRAAPGAAPDTKQIPELAERSRALLPRFFSIVDAQLAEHEFIAGETYSIADITLFCTIGFARWVKIGIPDDCRNLNRWNEAMLTRPSAKA</sequence>
<proteinExistence type="predicted"/>
<dbReference type="Pfam" id="PF13409">
    <property type="entry name" value="GST_N_2"/>
    <property type="match status" value="1"/>
</dbReference>
<dbReference type="PANTHER" id="PTHR44051:SF8">
    <property type="entry name" value="GLUTATHIONE S-TRANSFERASE GSTA"/>
    <property type="match status" value="1"/>
</dbReference>
<organism evidence="3 4">
    <name type="scientific">Pacificimonas pallii</name>
    <dbReference type="NCBI Taxonomy" id="2827236"/>
    <lineage>
        <taxon>Bacteria</taxon>
        <taxon>Pseudomonadati</taxon>
        <taxon>Pseudomonadota</taxon>
        <taxon>Alphaproteobacteria</taxon>
        <taxon>Sphingomonadales</taxon>
        <taxon>Sphingosinicellaceae</taxon>
        <taxon>Pacificimonas</taxon>
    </lineage>
</organism>
<dbReference type="SFLD" id="SFLDS00019">
    <property type="entry name" value="Glutathione_Transferase_(cytos"/>
    <property type="match status" value="1"/>
</dbReference>
<accession>A0ABS6SFQ8</accession>
<dbReference type="InterPro" id="IPR010987">
    <property type="entry name" value="Glutathione-S-Trfase_C-like"/>
</dbReference>
<evidence type="ECO:0000313" key="3">
    <source>
        <dbReference type="EMBL" id="MBV7257085.1"/>
    </source>
</evidence>
<dbReference type="PROSITE" id="PS50404">
    <property type="entry name" value="GST_NTER"/>
    <property type="match status" value="1"/>
</dbReference>
<dbReference type="PANTHER" id="PTHR44051">
    <property type="entry name" value="GLUTATHIONE S-TRANSFERASE-RELATED"/>
    <property type="match status" value="1"/>
</dbReference>
<keyword evidence="4" id="KW-1185">Reference proteome</keyword>
<feature type="domain" description="GST N-terminal" evidence="1">
    <location>
        <begin position="1"/>
        <end position="81"/>
    </location>
</feature>
<dbReference type="Pfam" id="PF00043">
    <property type="entry name" value="GST_C"/>
    <property type="match status" value="1"/>
</dbReference>
<dbReference type="InterPro" id="IPR004045">
    <property type="entry name" value="Glutathione_S-Trfase_N"/>
</dbReference>
<name>A0ABS6SFQ8_9SPHN</name>
<evidence type="ECO:0000259" key="1">
    <source>
        <dbReference type="PROSITE" id="PS50404"/>
    </source>
</evidence>
<dbReference type="CDD" id="cd03051">
    <property type="entry name" value="GST_N_GTT2_like"/>
    <property type="match status" value="1"/>
</dbReference>
<comment type="caution">
    <text evidence="3">The sequence shown here is derived from an EMBL/GenBank/DDBJ whole genome shotgun (WGS) entry which is preliminary data.</text>
</comment>
<dbReference type="RefSeq" id="WP_218445917.1">
    <property type="nucleotide sequence ID" value="NZ_JAGSPA010000003.1"/>
</dbReference>